<reference evidence="3" key="1">
    <citation type="journal article" date="2023" name="G3 (Bethesda)">
        <title>Whole genome assemblies of Zophobas morio and Tenebrio molitor.</title>
        <authorList>
            <person name="Kaur S."/>
            <person name="Stinson S.A."/>
            <person name="diCenzo G.C."/>
        </authorList>
    </citation>
    <scope>NUCLEOTIDE SEQUENCE</scope>
    <source>
        <strain evidence="3">QUZm001</strain>
    </source>
</reference>
<evidence type="ECO:0000256" key="1">
    <source>
        <dbReference type="ARBA" id="ARBA00023157"/>
    </source>
</evidence>
<dbReference type="Gene3D" id="2.60.40.10">
    <property type="entry name" value="Immunoglobulins"/>
    <property type="match status" value="1"/>
</dbReference>
<evidence type="ECO:0000313" key="4">
    <source>
        <dbReference type="Proteomes" id="UP001168821"/>
    </source>
</evidence>
<dbReference type="PROSITE" id="PS50835">
    <property type="entry name" value="IG_LIKE"/>
    <property type="match status" value="2"/>
</dbReference>
<evidence type="ECO:0000313" key="3">
    <source>
        <dbReference type="EMBL" id="KAJ3650049.1"/>
    </source>
</evidence>
<sequence>MIKGQEGIVRHISSICPTGLFFAFPVIYTPTRLHAKNTLASSIYPEFDIKCDESYKLRPLHVEIMISNNPLSADRVYEIPCQTFGSRPPAKITWSMDNKELLPPKYNYSQTDSPDGNVTTSTLSFVATRQDNGRTLTCRASNHLVQNGVEEATVKLNVFYVPILHLSLGSSLNPDDIEEGDDVYFECKVNANPEAYKVLWKHNIRLEEGEDLEQEGVLDAKLWKIWQRR</sequence>
<dbReference type="InterPro" id="IPR007110">
    <property type="entry name" value="Ig-like_dom"/>
</dbReference>
<feature type="domain" description="Ig-like" evidence="2">
    <location>
        <begin position="59"/>
        <end position="157"/>
    </location>
</feature>
<dbReference type="Pfam" id="PF08205">
    <property type="entry name" value="C2-set_2"/>
    <property type="match status" value="1"/>
</dbReference>
<dbReference type="Proteomes" id="UP001168821">
    <property type="component" value="Unassembled WGS sequence"/>
</dbReference>
<dbReference type="PANTHER" id="PTHR23278">
    <property type="entry name" value="SIDESTEP PROTEIN"/>
    <property type="match status" value="1"/>
</dbReference>
<keyword evidence="1" id="KW-1015">Disulfide bond</keyword>
<dbReference type="AlphaFoldDB" id="A0AA38MBA8"/>
<protein>
    <recommendedName>
        <fullName evidence="2">Ig-like domain-containing protein</fullName>
    </recommendedName>
</protein>
<evidence type="ECO:0000259" key="2">
    <source>
        <dbReference type="PROSITE" id="PS50835"/>
    </source>
</evidence>
<dbReference type="EMBL" id="JALNTZ010000006">
    <property type="protein sequence ID" value="KAJ3650049.1"/>
    <property type="molecule type" value="Genomic_DNA"/>
</dbReference>
<dbReference type="SUPFAM" id="SSF48726">
    <property type="entry name" value="Immunoglobulin"/>
    <property type="match status" value="1"/>
</dbReference>
<feature type="domain" description="Ig-like" evidence="2">
    <location>
        <begin position="162"/>
        <end position="203"/>
    </location>
</feature>
<gene>
    <name evidence="3" type="ORF">Zmor_021760</name>
</gene>
<keyword evidence="4" id="KW-1185">Reference proteome</keyword>
<dbReference type="InterPro" id="IPR036179">
    <property type="entry name" value="Ig-like_dom_sf"/>
</dbReference>
<name>A0AA38MBA8_9CUCU</name>
<organism evidence="3 4">
    <name type="scientific">Zophobas morio</name>
    <dbReference type="NCBI Taxonomy" id="2755281"/>
    <lineage>
        <taxon>Eukaryota</taxon>
        <taxon>Metazoa</taxon>
        <taxon>Ecdysozoa</taxon>
        <taxon>Arthropoda</taxon>
        <taxon>Hexapoda</taxon>
        <taxon>Insecta</taxon>
        <taxon>Pterygota</taxon>
        <taxon>Neoptera</taxon>
        <taxon>Endopterygota</taxon>
        <taxon>Coleoptera</taxon>
        <taxon>Polyphaga</taxon>
        <taxon>Cucujiformia</taxon>
        <taxon>Tenebrionidae</taxon>
        <taxon>Zophobas</taxon>
    </lineage>
</organism>
<dbReference type="InterPro" id="IPR013783">
    <property type="entry name" value="Ig-like_fold"/>
</dbReference>
<dbReference type="InterPro" id="IPR013162">
    <property type="entry name" value="CD80_C2-set"/>
</dbReference>
<accession>A0AA38MBA8</accession>
<dbReference type="PANTHER" id="PTHR23278:SF19">
    <property type="entry name" value="OBSCURIN"/>
    <property type="match status" value="1"/>
</dbReference>
<proteinExistence type="predicted"/>
<comment type="caution">
    <text evidence="3">The sequence shown here is derived from an EMBL/GenBank/DDBJ whole genome shotgun (WGS) entry which is preliminary data.</text>
</comment>